<keyword evidence="7" id="KW-0547">Nucleotide-binding</keyword>
<dbReference type="Pfam" id="PF22468">
    <property type="entry name" value="ACT_9"/>
    <property type="match status" value="1"/>
</dbReference>
<evidence type="ECO:0000313" key="16">
    <source>
        <dbReference type="EMBL" id="MEQ2511997.1"/>
    </source>
</evidence>
<evidence type="ECO:0000256" key="3">
    <source>
        <dbReference type="ARBA" id="ARBA00004986"/>
    </source>
</evidence>
<evidence type="ECO:0000256" key="13">
    <source>
        <dbReference type="RuleBase" id="RU003448"/>
    </source>
</evidence>
<keyword evidence="9" id="KW-0067">ATP-binding</keyword>
<comment type="caution">
    <text evidence="16">The sequence shown here is derived from an EMBL/GenBank/DDBJ whole genome shotgun (WGS) entry which is preliminary data.</text>
</comment>
<dbReference type="PROSITE" id="PS00324">
    <property type="entry name" value="ASPARTOKINASE"/>
    <property type="match status" value="1"/>
</dbReference>
<dbReference type="GO" id="GO:0004072">
    <property type="term" value="F:aspartate kinase activity"/>
    <property type="evidence" value="ECO:0007669"/>
    <property type="project" value="UniProtKB-EC"/>
</dbReference>
<keyword evidence="17" id="KW-1185">Reference proteome</keyword>
<dbReference type="PROSITE" id="PS51671">
    <property type="entry name" value="ACT"/>
    <property type="match status" value="1"/>
</dbReference>
<keyword evidence="10" id="KW-0220">Diaminopimelate biosynthesis</keyword>
<dbReference type="InterPro" id="IPR001341">
    <property type="entry name" value="Asp_kinase"/>
</dbReference>
<evidence type="ECO:0000256" key="2">
    <source>
        <dbReference type="ARBA" id="ARBA00004766"/>
    </source>
</evidence>
<evidence type="ECO:0000256" key="11">
    <source>
        <dbReference type="ARBA" id="ARBA00023154"/>
    </source>
</evidence>
<evidence type="ECO:0000256" key="7">
    <source>
        <dbReference type="ARBA" id="ARBA00022741"/>
    </source>
</evidence>
<keyword evidence="14" id="KW-0028">Amino-acid biosynthesis</keyword>
<comment type="catalytic activity">
    <reaction evidence="12 13">
        <text>L-aspartate + ATP = 4-phospho-L-aspartate + ADP</text>
        <dbReference type="Rhea" id="RHEA:23776"/>
        <dbReference type="ChEBI" id="CHEBI:29991"/>
        <dbReference type="ChEBI" id="CHEBI:30616"/>
        <dbReference type="ChEBI" id="CHEBI:57535"/>
        <dbReference type="ChEBI" id="CHEBI:456216"/>
        <dbReference type="EC" id="2.7.2.4"/>
    </reaction>
</comment>
<dbReference type="InterPro" id="IPR005260">
    <property type="entry name" value="Asp_kin_monofn"/>
</dbReference>
<evidence type="ECO:0000256" key="1">
    <source>
        <dbReference type="ARBA" id="ARBA00003121"/>
    </source>
</evidence>
<accession>A0ABV1G9F4</accession>
<dbReference type="Gene3D" id="3.40.1160.10">
    <property type="entry name" value="Acetylglutamate kinase-like"/>
    <property type="match status" value="1"/>
</dbReference>
<dbReference type="InterPro" id="IPR054352">
    <property type="entry name" value="ACT_Aspartokinase"/>
</dbReference>
<evidence type="ECO:0000256" key="10">
    <source>
        <dbReference type="ARBA" id="ARBA00022915"/>
    </source>
</evidence>
<dbReference type="Proteomes" id="UP001491552">
    <property type="component" value="Unassembled WGS sequence"/>
</dbReference>
<dbReference type="PANTHER" id="PTHR21499:SF67">
    <property type="entry name" value="ASPARTOKINASE 3"/>
    <property type="match status" value="1"/>
</dbReference>
<dbReference type="SUPFAM" id="SSF53633">
    <property type="entry name" value="Carbamate kinase-like"/>
    <property type="match status" value="1"/>
</dbReference>
<evidence type="ECO:0000256" key="14">
    <source>
        <dbReference type="RuleBase" id="RU004249"/>
    </source>
</evidence>
<comment type="pathway">
    <text evidence="2 14">Amino-acid biosynthesis; L-lysine biosynthesis via DAP pathway; (S)-tetrahydrodipicolinate from L-aspartate: step 1/4.</text>
</comment>
<dbReference type="InterPro" id="IPR045865">
    <property type="entry name" value="ACT-like_dom_sf"/>
</dbReference>
<comment type="function">
    <text evidence="1">Catalyzes the phosphorylation of the beta-carboxyl group of aspartic acid with ATP to yield 4-phospho-L-aspartate, which is involved in the branched biosynthetic pathway leading to the biosynthesis of amino acids threonine, isoleucine and methionine.</text>
</comment>
<dbReference type="InterPro" id="IPR002912">
    <property type="entry name" value="ACT_dom"/>
</dbReference>
<evidence type="ECO:0000256" key="6">
    <source>
        <dbReference type="ARBA" id="ARBA00022679"/>
    </source>
</evidence>
<dbReference type="NCBIfam" id="NF006540">
    <property type="entry name" value="PRK09034.1"/>
    <property type="match status" value="1"/>
</dbReference>
<dbReference type="RefSeq" id="WP_349136700.1">
    <property type="nucleotide sequence ID" value="NZ_JBBMFF010000254.1"/>
</dbReference>
<evidence type="ECO:0000259" key="15">
    <source>
        <dbReference type="PROSITE" id="PS51671"/>
    </source>
</evidence>
<keyword evidence="6 13" id="KW-0808">Transferase</keyword>
<dbReference type="SUPFAM" id="SSF55021">
    <property type="entry name" value="ACT-like"/>
    <property type="match status" value="2"/>
</dbReference>
<proteinExistence type="inferred from homology"/>
<feature type="domain" description="ACT" evidence="15">
    <location>
        <begin position="377"/>
        <end position="437"/>
    </location>
</feature>
<dbReference type="Gene3D" id="3.30.2130.10">
    <property type="entry name" value="VC0802-like"/>
    <property type="match status" value="1"/>
</dbReference>
<dbReference type="EC" id="2.7.2.4" evidence="13"/>
<keyword evidence="11" id="KW-0457">Lysine biosynthesis</keyword>
<name>A0ABV1G9F4_9FIRM</name>
<reference evidence="16 17" key="1">
    <citation type="submission" date="2024-03" db="EMBL/GenBank/DDBJ databases">
        <title>Human intestinal bacterial collection.</title>
        <authorList>
            <person name="Pauvert C."/>
            <person name="Hitch T.C.A."/>
            <person name="Clavel T."/>
        </authorList>
    </citation>
    <scope>NUCLEOTIDE SEQUENCE [LARGE SCALE GENOMIC DNA]</scope>
    <source>
        <strain evidence="16 17">CLA-AA-H192</strain>
    </source>
</reference>
<dbReference type="EMBL" id="JBBMFF010000254">
    <property type="protein sequence ID" value="MEQ2511997.1"/>
    <property type="molecule type" value="Genomic_DNA"/>
</dbReference>
<dbReference type="PANTHER" id="PTHR21499">
    <property type="entry name" value="ASPARTATE KINASE"/>
    <property type="match status" value="1"/>
</dbReference>
<evidence type="ECO:0000256" key="5">
    <source>
        <dbReference type="ARBA" id="ARBA00010122"/>
    </source>
</evidence>
<dbReference type="NCBIfam" id="TIGR00657">
    <property type="entry name" value="asp_kinases"/>
    <property type="match status" value="1"/>
</dbReference>
<comment type="pathway">
    <text evidence="4 14">Amino-acid biosynthesis; L-threonine biosynthesis; L-threonine from L-aspartate: step 1/5.</text>
</comment>
<sequence length="437" mass="48042">MLKVAKFGGSSMADAGQYQKIRDIIRSDPSRRVVVVSAAGKRSAGDNKITDLLYLCYAHLQYGVSCDGIYQMIRERYGDIHRELGLRVDLEGVLDRLRSQMEQGISRDELVSRGEYLSALLMADYLGFTFVDAAQWLFFHYDGTIDQEKSYAALRALARDKCVVIPGFYGLMPDGKLRTLTRGGSDITGALAAAALDADVYENWTDVSGILMADPRIVDHPRSIERATYSELRQLSYSGAQVLHEMTIFPVREKNIPLNIRNTNEPDHPGTLITESFVEAPNPERFVTGIAGKCDFSIVTVSKKGLSGAVGTLRAILEVFENNSIPVAHTPSGIDCISLAMPTEALTPNQYSLLDELRSEIRPDSIQINDHIAVIAVVGRKMAFRVGTSGKIFAALGKAGINIRMISQGPDEQAIILGVDNKDYADAIRVLYNAFVK</sequence>
<evidence type="ECO:0000256" key="8">
    <source>
        <dbReference type="ARBA" id="ARBA00022777"/>
    </source>
</evidence>
<comment type="similarity">
    <text evidence="5 13">Belongs to the aspartokinase family.</text>
</comment>
<dbReference type="PIRSF" id="PIRSF000726">
    <property type="entry name" value="Asp_kin"/>
    <property type="match status" value="1"/>
</dbReference>
<dbReference type="Pfam" id="PF00696">
    <property type="entry name" value="AA_kinase"/>
    <property type="match status" value="1"/>
</dbReference>
<organism evidence="16 17">
    <name type="scientific">Faecousia intestinalis</name>
    <dbReference type="NCBI Taxonomy" id="3133167"/>
    <lineage>
        <taxon>Bacteria</taxon>
        <taxon>Bacillati</taxon>
        <taxon>Bacillota</taxon>
        <taxon>Clostridia</taxon>
        <taxon>Eubacteriales</taxon>
        <taxon>Oscillospiraceae</taxon>
        <taxon>Faecousia</taxon>
    </lineage>
</organism>
<evidence type="ECO:0000313" key="17">
    <source>
        <dbReference type="Proteomes" id="UP001491552"/>
    </source>
</evidence>
<gene>
    <name evidence="16" type="ORF">WMO66_12220</name>
</gene>
<dbReference type="InterPro" id="IPR018042">
    <property type="entry name" value="Aspartate_kinase_CS"/>
</dbReference>
<keyword evidence="8 13" id="KW-0418">Kinase</keyword>
<evidence type="ECO:0000256" key="4">
    <source>
        <dbReference type="ARBA" id="ARBA00005139"/>
    </source>
</evidence>
<dbReference type="InterPro" id="IPR036393">
    <property type="entry name" value="AceGlu_kinase-like_sf"/>
</dbReference>
<protein>
    <recommendedName>
        <fullName evidence="13">Aspartokinase</fullName>
        <ecNumber evidence="13">2.7.2.4</ecNumber>
    </recommendedName>
</protein>
<comment type="pathway">
    <text evidence="3 14">Amino-acid biosynthesis; L-methionine biosynthesis via de novo pathway; L-homoserine from L-aspartate: step 1/3.</text>
</comment>
<evidence type="ECO:0000256" key="9">
    <source>
        <dbReference type="ARBA" id="ARBA00022840"/>
    </source>
</evidence>
<dbReference type="InterPro" id="IPR001048">
    <property type="entry name" value="Asp/Glu/Uridylate_kinase"/>
</dbReference>
<evidence type="ECO:0000256" key="12">
    <source>
        <dbReference type="ARBA" id="ARBA00047872"/>
    </source>
</evidence>